<organism evidence="11 12">
    <name type="scientific">Chelatococcus reniformis</name>
    <dbReference type="NCBI Taxonomy" id="1494448"/>
    <lineage>
        <taxon>Bacteria</taxon>
        <taxon>Pseudomonadati</taxon>
        <taxon>Pseudomonadota</taxon>
        <taxon>Alphaproteobacteria</taxon>
        <taxon>Hyphomicrobiales</taxon>
        <taxon>Chelatococcaceae</taxon>
        <taxon>Chelatococcus</taxon>
    </lineage>
</organism>
<evidence type="ECO:0000259" key="9">
    <source>
        <dbReference type="Pfam" id="PF02551"/>
    </source>
</evidence>
<gene>
    <name evidence="11" type="primary">tesB</name>
    <name evidence="11" type="ORF">GCM10010994_08210</name>
</gene>
<evidence type="ECO:0000256" key="8">
    <source>
        <dbReference type="ARBA" id="ARBA00079653"/>
    </source>
</evidence>
<dbReference type="InterPro" id="IPR003703">
    <property type="entry name" value="Acyl_CoA_thio"/>
</dbReference>
<name>A0A916X8G1_9HYPH</name>
<evidence type="ECO:0000256" key="7">
    <source>
        <dbReference type="ARBA" id="ARBA00071120"/>
    </source>
</evidence>
<sequence length="294" mass="32975">MSQAVDNLLSILDLEPIEVNLFRGRSPQDRWQRVFGGQVIGQALVAACRTVDDRAPHSLHCYFLLGGDPRVPIIYEVDRIRDGRSFTTRRVVAIQHGRPIFALTASFHVAEEGLEHATPMPDVPGPDQLPSHFDIEPKLLAAMPEHVRRFFSSERPIEIKPVDYQHYYARYFSRQPAALPSCVWIRAVDRLPDDPAIHQCVLAFASDMTLLDVSLLPHGRSVIEPTIQSASLDHAMWFHAPFRADEWLLYVQDSPVATGARGLTRGLIYTHAGRLIASVAQEGLIRPRPDLAQA</sequence>
<dbReference type="EMBL" id="BMGG01000001">
    <property type="protein sequence ID" value="GGC51459.1"/>
    <property type="molecule type" value="Genomic_DNA"/>
</dbReference>
<keyword evidence="12" id="KW-1185">Reference proteome</keyword>
<dbReference type="FunFam" id="2.40.160.210:FF:000001">
    <property type="entry name" value="Acyl-CoA thioesterase II"/>
    <property type="match status" value="1"/>
</dbReference>
<evidence type="ECO:0000256" key="5">
    <source>
        <dbReference type="ARBA" id="ARBA00038894"/>
    </source>
</evidence>
<dbReference type="Pfam" id="PF13622">
    <property type="entry name" value="4HBT_3"/>
    <property type="match status" value="1"/>
</dbReference>
<dbReference type="AlphaFoldDB" id="A0A916X8G1"/>
<evidence type="ECO:0000259" key="10">
    <source>
        <dbReference type="Pfam" id="PF13622"/>
    </source>
</evidence>
<dbReference type="Proteomes" id="UP000637002">
    <property type="component" value="Unassembled WGS sequence"/>
</dbReference>
<dbReference type="GO" id="GO:0006637">
    <property type="term" value="P:acyl-CoA metabolic process"/>
    <property type="evidence" value="ECO:0007669"/>
    <property type="project" value="InterPro"/>
</dbReference>
<dbReference type="NCBIfam" id="TIGR00189">
    <property type="entry name" value="tesB"/>
    <property type="match status" value="1"/>
</dbReference>
<dbReference type="InterPro" id="IPR049449">
    <property type="entry name" value="TesB_ACOT8-like_N"/>
</dbReference>
<comment type="similarity">
    <text evidence="1">Belongs to the C/M/P thioester hydrolase family.</text>
</comment>
<dbReference type="EC" id="3.1.2.20" evidence="5"/>
<dbReference type="CDD" id="cd03445">
    <property type="entry name" value="Thioesterase_II_repeat2"/>
    <property type="match status" value="1"/>
</dbReference>
<proteinExistence type="inferred from homology"/>
<protein>
    <recommendedName>
        <fullName evidence="7">Acyl-CoA thioesterase 2</fullName>
        <ecNumber evidence="5">3.1.2.20</ecNumber>
    </recommendedName>
    <alternativeName>
        <fullName evidence="8">Thioesterase II</fullName>
    </alternativeName>
</protein>
<accession>A0A916X8G1</accession>
<evidence type="ECO:0000313" key="11">
    <source>
        <dbReference type="EMBL" id="GGC51459.1"/>
    </source>
</evidence>
<feature type="domain" description="Acyl-CoA thioesterase-like N-terminal HotDog" evidence="10">
    <location>
        <begin position="29"/>
        <end position="108"/>
    </location>
</feature>
<evidence type="ECO:0000256" key="1">
    <source>
        <dbReference type="ARBA" id="ARBA00006538"/>
    </source>
</evidence>
<keyword evidence="4" id="KW-0443">Lipid metabolism</keyword>
<dbReference type="InterPro" id="IPR029069">
    <property type="entry name" value="HotDog_dom_sf"/>
</dbReference>
<dbReference type="CDD" id="cd03444">
    <property type="entry name" value="Thioesterase_II_repeat1"/>
    <property type="match status" value="1"/>
</dbReference>
<comment type="catalytic activity">
    <reaction evidence="6">
        <text>a fatty acyl-CoA + H2O = a fatty acid + CoA + H(+)</text>
        <dbReference type="Rhea" id="RHEA:16781"/>
        <dbReference type="ChEBI" id="CHEBI:15377"/>
        <dbReference type="ChEBI" id="CHEBI:15378"/>
        <dbReference type="ChEBI" id="CHEBI:28868"/>
        <dbReference type="ChEBI" id="CHEBI:57287"/>
        <dbReference type="ChEBI" id="CHEBI:77636"/>
        <dbReference type="EC" id="3.1.2.20"/>
    </reaction>
    <physiologicalReaction direction="left-to-right" evidence="6">
        <dbReference type="Rhea" id="RHEA:16782"/>
    </physiologicalReaction>
</comment>
<reference evidence="11" key="2">
    <citation type="submission" date="2020-09" db="EMBL/GenBank/DDBJ databases">
        <authorList>
            <person name="Sun Q."/>
            <person name="Zhou Y."/>
        </authorList>
    </citation>
    <scope>NUCLEOTIDE SEQUENCE</scope>
    <source>
        <strain evidence="11">CGMCC 1.12919</strain>
    </source>
</reference>
<dbReference type="Pfam" id="PF02551">
    <property type="entry name" value="Acyl_CoA_thio"/>
    <property type="match status" value="1"/>
</dbReference>
<dbReference type="InterPro" id="IPR025652">
    <property type="entry name" value="TesB_C"/>
</dbReference>
<dbReference type="InterPro" id="IPR042171">
    <property type="entry name" value="Acyl-CoA_hotdog"/>
</dbReference>
<dbReference type="SUPFAM" id="SSF54637">
    <property type="entry name" value="Thioesterase/thiol ester dehydrase-isomerase"/>
    <property type="match status" value="2"/>
</dbReference>
<reference evidence="11" key="1">
    <citation type="journal article" date="2014" name="Int. J. Syst. Evol. Microbiol.">
        <title>Complete genome sequence of Corynebacterium casei LMG S-19264T (=DSM 44701T), isolated from a smear-ripened cheese.</title>
        <authorList>
            <consortium name="US DOE Joint Genome Institute (JGI-PGF)"/>
            <person name="Walter F."/>
            <person name="Albersmeier A."/>
            <person name="Kalinowski J."/>
            <person name="Ruckert C."/>
        </authorList>
    </citation>
    <scope>NUCLEOTIDE SEQUENCE</scope>
    <source>
        <strain evidence="11">CGMCC 1.12919</strain>
    </source>
</reference>
<dbReference type="Gene3D" id="2.40.160.210">
    <property type="entry name" value="Acyl-CoA thioesterase, double hotdog domain"/>
    <property type="match status" value="1"/>
</dbReference>
<dbReference type="GO" id="GO:0047617">
    <property type="term" value="F:fatty acyl-CoA hydrolase activity"/>
    <property type="evidence" value="ECO:0007669"/>
    <property type="project" value="UniProtKB-EC"/>
</dbReference>
<comment type="subunit">
    <text evidence="2">Homotetramer.</text>
</comment>
<dbReference type="RefSeq" id="WP_188607801.1">
    <property type="nucleotide sequence ID" value="NZ_BMGG01000001.1"/>
</dbReference>
<feature type="domain" description="Acyl-CoA thioesterase 2 C-terminal" evidence="9">
    <location>
        <begin position="172"/>
        <end position="284"/>
    </location>
</feature>
<evidence type="ECO:0000313" key="12">
    <source>
        <dbReference type="Proteomes" id="UP000637002"/>
    </source>
</evidence>
<dbReference type="GO" id="GO:0009062">
    <property type="term" value="P:fatty acid catabolic process"/>
    <property type="evidence" value="ECO:0007669"/>
    <property type="project" value="TreeGrafter"/>
</dbReference>
<evidence type="ECO:0000256" key="2">
    <source>
        <dbReference type="ARBA" id="ARBA00011881"/>
    </source>
</evidence>
<dbReference type="PANTHER" id="PTHR11066:SF34">
    <property type="entry name" value="ACYL-COENZYME A THIOESTERASE 8"/>
    <property type="match status" value="1"/>
</dbReference>
<evidence type="ECO:0000256" key="3">
    <source>
        <dbReference type="ARBA" id="ARBA00022801"/>
    </source>
</evidence>
<evidence type="ECO:0000256" key="6">
    <source>
        <dbReference type="ARBA" id="ARBA00050943"/>
    </source>
</evidence>
<comment type="caution">
    <text evidence="11">The sequence shown here is derived from an EMBL/GenBank/DDBJ whole genome shotgun (WGS) entry which is preliminary data.</text>
</comment>
<evidence type="ECO:0000256" key="4">
    <source>
        <dbReference type="ARBA" id="ARBA00023098"/>
    </source>
</evidence>
<keyword evidence="3" id="KW-0378">Hydrolase</keyword>
<dbReference type="PANTHER" id="PTHR11066">
    <property type="entry name" value="ACYL-COA THIOESTERASE"/>
    <property type="match status" value="1"/>
</dbReference>